<name>A0A6P0UUN0_9FLAO</name>
<dbReference type="EMBL" id="JAABOO010000003">
    <property type="protein sequence ID" value="NER14523.1"/>
    <property type="molecule type" value="Genomic_DNA"/>
</dbReference>
<keyword evidence="2" id="KW-1185">Reference proteome</keyword>
<evidence type="ECO:0000313" key="1">
    <source>
        <dbReference type="EMBL" id="NER14523.1"/>
    </source>
</evidence>
<accession>A0A6P0UUN0</accession>
<reference evidence="1 2" key="1">
    <citation type="submission" date="2020-01" db="EMBL/GenBank/DDBJ databases">
        <title>Leptobacterium flavescens.</title>
        <authorList>
            <person name="Wang G."/>
        </authorList>
    </citation>
    <scope>NUCLEOTIDE SEQUENCE [LARGE SCALE GENOMIC DNA]</scope>
    <source>
        <strain evidence="1 2">KCTC 22160</strain>
    </source>
</reference>
<sequence length="75" mass="7936">MLKNILNVKGVQQLSKDEQRAIGGGMLGVQCNTLSQCSLNCNGSTEECVAISIPTGGGLIEHVVCYECVSTINHQ</sequence>
<dbReference type="AlphaFoldDB" id="A0A6P0UUN0"/>
<organism evidence="1 2">
    <name type="scientific">Leptobacterium flavescens</name>
    <dbReference type="NCBI Taxonomy" id="472055"/>
    <lineage>
        <taxon>Bacteria</taxon>
        <taxon>Pseudomonadati</taxon>
        <taxon>Bacteroidota</taxon>
        <taxon>Flavobacteriia</taxon>
        <taxon>Flavobacteriales</taxon>
        <taxon>Flavobacteriaceae</taxon>
        <taxon>Leptobacterium</taxon>
    </lineage>
</organism>
<proteinExistence type="predicted"/>
<dbReference type="Proteomes" id="UP000468581">
    <property type="component" value="Unassembled WGS sequence"/>
</dbReference>
<comment type="caution">
    <text evidence="1">The sequence shown here is derived from an EMBL/GenBank/DDBJ whole genome shotgun (WGS) entry which is preliminary data.</text>
</comment>
<evidence type="ECO:0000313" key="2">
    <source>
        <dbReference type="Proteomes" id="UP000468581"/>
    </source>
</evidence>
<gene>
    <name evidence="1" type="ORF">GWK08_13800</name>
</gene>
<dbReference type="RefSeq" id="WP_163607810.1">
    <property type="nucleotide sequence ID" value="NZ_JAABOO010000003.1"/>
</dbReference>
<protein>
    <submittedName>
        <fullName evidence="1">Uncharacterized protein</fullName>
    </submittedName>
</protein>